<dbReference type="Pfam" id="PF02995">
    <property type="entry name" value="DUF229"/>
    <property type="match status" value="1"/>
</dbReference>
<dbReference type="STRING" id="400727.A0A2T7NBG0"/>
<organism evidence="1 2">
    <name type="scientific">Pomacea canaliculata</name>
    <name type="common">Golden apple snail</name>
    <dbReference type="NCBI Taxonomy" id="400727"/>
    <lineage>
        <taxon>Eukaryota</taxon>
        <taxon>Metazoa</taxon>
        <taxon>Spiralia</taxon>
        <taxon>Lophotrochozoa</taxon>
        <taxon>Mollusca</taxon>
        <taxon>Gastropoda</taxon>
        <taxon>Caenogastropoda</taxon>
        <taxon>Architaenioglossa</taxon>
        <taxon>Ampullarioidea</taxon>
        <taxon>Ampullariidae</taxon>
        <taxon>Pomacea</taxon>
    </lineage>
</organism>
<dbReference type="PANTHER" id="PTHR10974">
    <property type="entry name" value="FI08016P-RELATED"/>
    <property type="match status" value="1"/>
</dbReference>
<proteinExistence type="predicted"/>
<dbReference type="FunFam" id="3.40.720.10:FF:000017">
    <property type="entry name" value="Predicted protein"/>
    <property type="match status" value="1"/>
</dbReference>
<accession>A0A2T7NBG0</accession>
<sequence length="454" mass="52051">MSRMSWIRLLPRSRAYFLNKLGGIELEGYNIVGDGTPAALLPILTGFHEEELPEARRGMPNARPVDGHPWVWKEFESHGYVTAYAEDMPGLGAFHYRMLGFKEQPADHNMRLFFLAAQKMFSKSASNCLGSTPRHRIFMRWFEDLFATYTSHPKFFFGFHGEMSHDDNNPIQTIDEDLMLFLERLDKSGHLNSTLLILMADHGARFSYMRATKQGKLEERMPYFSFRFPPWVKQVHPQLIRNMEINTKRLTTPFDIHETLLEVLTYSGSGLGDISKRAISLFKEIPKHRSCNHAGVTPHWCACLKWDTLNKTDFIVLSAVKSTVSVINSYTKSNRKTCALLRLKNITSAVRYVPTYEDYVAEHKLRQYIQSFSQHRERDYLDVNQEVYQVSFITQPGNGHFEVTCTLDTSTGKFIVASTDISRVNRYGKDADCIVKTSPHLGPYCYCKPGAGTV</sequence>
<dbReference type="Proteomes" id="UP000245119">
    <property type="component" value="Linkage Group LG14"/>
</dbReference>
<dbReference type="InterPro" id="IPR004245">
    <property type="entry name" value="DUF229"/>
</dbReference>
<gene>
    <name evidence="1" type="ORF">C0Q70_21059</name>
</gene>
<evidence type="ECO:0000313" key="2">
    <source>
        <dbReference type="Proteomes" id="UP000245119"/>
    </source>
</evidence>
<dbReference type="SUPFAM" id="SSF53649">
    <property type="entry name" value="Alkaline phosphatase-like"/>
    <property type="match status" value="1"/>
</dbReference>
<dbReference type="InterPro" id="IPR017850">
    <property type="entry name" value="Alkaline_phosphatase_core_sf"/>
</dbReference>
<comment type="caution">
    <text evidence="1">The sequence shown here is derived from an EMBL/GenBank/DDBJ whole genome shotgun (WGS) entry which is preliminary data.</text>
</comment>
<reference evidence="1 2" key="1">
    <citation type="submission" date="2018-04" db="EMBL/GenBank/DDBJ databases">
        <title>The genome of golden apple snail Pomacea canaliculata provides insight into stress tolerance and invasive adaptation.</title>
        <authorList>
            <person name="Liu C."/>
            <person name="Liu B."/>
            <person name="Ren Y."/>
            <person name="Zhang Y."/>
            <person name="Wang H."/>
            <person name="Li S."/>
            <person name="Jiang F."/>
            <person name="Yin L."/>
            <person name="Zhang G."/>
            <person name="Qian W."/>
            <person name="Fan W."/>
        </authorList>
    </citation>
    <scope>NUCLEOTIDE SEQUENCE [LARGE SCALE GENOMIC DNA]</scope>
    <source>
        <strain evidence="1">SZHN2017</strain>
        <tissue evidence="1">Muscle</tissue>
    </source>
</reference>
<dbReference type="AlphaFoldDB" id="A0A2T7NBG0"/>
<dbReference type="EMBL" id="PZQS01000014">
    <property type="protein sequence ID" value="PVD18510.1"/>
    <property type="molecule type" value="Genomic_DNA"/>
</dbReference>
<dbReference type="CDD" id="cd16021">
    <property type="entry name" value="ALP_like"/>
    <property type="match status" value="1"/>
</dbReference>
<name>A0A2T7NBG0_POMCA</name>
<keyword evidence="2" id="KW-1185">Reference proteome</keyword>
<protein>
    <recommendedName>
        <fullName evidence="3">DUF229 domain-containing protein</fullName>
    </recommendedName>
</protein>
<dbReference type="OMA" id="RIDNEYS"/>
<dbReference type="PANTHER" id="PTHR10974:SF1">
    <property type="entry name" value="FI08016P-RELATED"/>
    <property type="match status" value="1"/>
</dbReference>
<dbReference type="GO" id="GO:0005615">
    <property type="term" value="C:extracellular space"/>
    <property type="evidence" value="ECO:0007669"/>
    <property type="project" value="TreeGrafter"/>
</dbReference>
<dbReference type="Gene3D" id="3.40.720.10">
    <property type="entry name" value="Alkaline Phosphatase, subunit A"/>
    <property type="match status" value="1"/>
</dbReference>
<evidence type="ECO:0008006" key="3">
    <source>
        <dbReference type="Google" id="ProtNLM"/>
    </source>
</evidence>
<evidence type="ECO:0000313" key="1">
    <source>
        <dbReference type="EMBL" id="PVD18510.1"/>
    </source>
</evidence>